<evidence type="ECO:0000259" key="3">
    <source>
        <dbReference type="PROSITE" id="PS50168"/>
    </source>
</evidence>
<dbReference type="EnsemblMetazoa" id="SCAU000983-RA">
    <property type="protein sequence ID" value="SCAU000983-PA"/>
    <property type="gene ID" value="SCAU000983"/>
</dbReference>
<evidence type="ECO:0008006" key="6">
    <source>
        <dbReference type="Google" id="ProtNLM"/>
    </source>
</evidence>
<dbReference type="KEGG" id="scac:106092574"/>
<dbReference type="CDD" id="cd01670">
    <property type="entry name" value="Death"/>
    <property type="match status" value="1"/>
</dbReference>
<evidence type="ECO:0000259" key="2">
    <source>
        <dbReference type="PROSITE" id="PS50017"/>
    </source>
</evidence>
<organism evidence="4 5">
    <name type="scientific">Stomoxys calcitrans</name>
    <name type="common">Stable fly</name>
    <name type="synonym">Conops calcitrans</name>
    <dbReference type="NCBI Taxonomy" id="35570"/>
    <lineage>
        <taxon>Eukaryota</taxon>
        <taxon>Metazoa</taxon>
        <taxon>Ecdysozoa</taxon>
        <taxon>Arthropoda</taxon>
        <taxon>Hexapoda</taxon>
        <taxon>Insecta</taxon>
        <taxon>Pterygota</taxon>
        <taxon>Neoptera</taxon>
        <taxon>Endopterygota</taxon>
        <taxon>Diptera</taxon>
        <taxon>Brachycera</taxon>
        <taxon>Muscomorpha</taxon>
        <taxon>Muscoidea</taxon>
        <taxon>Muscidae</taxon>
        <taxon>Stomoxys</taxon>
    </lineage>
</organism>
<dbReference type="Proteomes" id="UP000095300">
    <property type="component" value="Unassembled WGS sequence"/>
</dbReference>
<evidence type="ECO:0000313" key="5">
    <source>
        <dbReference type="Proteomes" id="UP000095300"/>
    </source>
</evidence>
<proteinExistence type="predicted"/>
<dbReference type="STRING" id="35570.A0A1I8NPT0"/>
<dbReference type="PROSITE" id="PS50017">
    <property type="entry name" value="DEATH_DOMAIN"/>
    <property type="match status" value="1"/>
</dbReference>
<dbReference type="GO" id="GO:0042981">
    <property type="term" value="P:regulation of apoptotic process"/>
    <property type="evidence" value="ECO:0007669"/>
    <property type="project" value="InterPro"/>
</dbReference>
<dbReference type="VEuPathDB" id="VectorBase:SCAU000983"/>
<evidence type="ECO:0000313" key="4">
    <source>
        <dbReference type="EnsemblMetazoa" id="SCAU000983-PA"/>
    </source>
</evidence>
<dbReference type="OrthoDB" id="100767at2759"/>
<accession>A0A1I8NPT0</accession>
<feature type="region of interest" description="Disordered" evidence="1">
    <location>
        <begin position="122"/>
        <end position="157"/>
    </location>
</feature>
<keyword evidence="5" id="KW-1185">Reference proteome</keyword>
<dbReference type="InterPro" id="IPR011029">
    <property type="entry name" value="DEATH-like_dom_sf"/>
</dbReference>
<dbReference type="PROSITE" id="PS50168">
    <property type="entry name" value="DED"/>
    <property type="match status" value="1"/>
</dbReference>
<dbReference type="SMART" id="SM00005">
    <property type="entry name" value="DEATH"/>
    <property type="match status" value="1"/>
</dbReference>
<gene>
    <name evidence="4" type="primary">106092574</name>
</gene>
<dbReference type="Gene3D" id="1.10.533.10">
    <property type="entry name" value="Death Domain, Fas"/>
    <property type="match status" value="2"/>
</dbReference>
<dbReference type="InterPro" id="IPR001875">
    <property type="entry name" value="DED_dom"/>
</dbReference>
<dbReference type="AlphaFoldDB" id="A0A1I8NPT0"/>
<reference evidence="4" key="1">
    <citation type="submission" date="2020-05" db="UniProtKB">
        <authorList>
            <consortium name="EnsemblMetazoa"/>
        </authorList>
    </citation>
    <scope>IDENTIFICATION</scope>
    <source>
        <strain evidence="4">USDA</strain>
    </source>
</reference>
<feature type="domain" description="Death" evidence="2">
    <location>
        <begin position="165"/>
        <end position="251"/>
    </location>
</feature>
<dbReference type="Pfam" id="PF00531">
    <property type="entry name" value="Death"/>
    <property type="match status" value="1"/>
</dbReference>
<name>A0A1I8NPT0_STOCA</name>
<evidence type="ECO:0000256" key="1">
    <source>
        <dbReference type="SAM" id="MobiDB-lite"/>
    </source>
</evidence>
<protein>
    <recommendedName>
        <fullName evidence="6">Death domain-containing protein</fullName>
    </recommendedName>
</protein>
<dbReference type="SUPFAM" id="SSF47986">
    <property type="entry name" value="DEATH domain"/>
    <property type="match status" value="2"/>
</dbReference>
<sequence>MATMTHWSYDLVKDIALKDKNAHDNLEDLKSLLRDEIGSARNMCRIKNMEDLIDCLERHDALSEFNIEPLREIADQFGNEELEEAVSGYTSPKDTRSYNEPYNQYREQRLADEVRTHLNISGGQREVGSGAGERCANSSFRRQDPPGAPSAVTTPYPQALTDKKRAAIYKSIAENIGKFWRAFGRELEISQGQLDGVEMEYPRDLVSRVHKLLNIFEEDESHDPNQHVLILCRALEECRRKDLRRKVENIMSH</sequence>
<dbReference type="InterPro" id="IPR000488">
    <property type="entry name" value="Death_dom"/>
</dbReference>
<dbReference type="GO" id="GO:0007165">
    <property type="term" value="P:signal transduction"/>
    <property type="evidence" value="ECO:0007669"/>
    <property type="project" value="InterPro"/>
</dbReference>
<feature type="domain" description="DED" evidence="3">
    <location>
        <begin position="21"/>
        <end position="88"/>
    </location>
</feature>